<dbReference type="AlphaFoldDB" id="A0A655JCV9"/>
<dbReference type="Proteomes" id="UP000048600">
    <property type="component" value="Unassembled WGS sequence"/>
</dbReference>
<evidence type="ECO:0000313" key="2">
    <source>
        <dbReference type="EMBL" id="COW73056.1"/>
    </source>
</evidence>
<protein>
    <submittedName>
        <fullName evidence="2">Uncharacterized protein</fullName>
    </submittedName>
</protein>
<proteinExistence type="predicted"/>
<feature type="region of interest" description="Disordered" evidence="1">
    <location>
        <begin position="66"/>
        <end position="86"/>
    </location>
</feature>
<gene>
    <name evidence="2" type="ORF">ERS007741_03035</name>
</gene>
<name>A0A655JCV9_MYCTX</name>
<evidence type="ECO:0000256" key="1">
    <source>
        <dbReference type="SAM" id="MobiDB-lite"/>
    </source>
</evidence>
<evidence type="ECO:0000313" key="3">
    <source>
        <dbReference type="Proteomes" id="UP000048600"/>
    </source>
</evidence>
<sequence length="111" mass="12199">MSHGSGNGFWLKLTDHSMKSSENWIPTSHSESPKLGSLPMAMKPLWPSMLMSSTLARDNSSVLRSRPIGLPRYQEKEKCGPKIPPPASHWQPTEFLAVLTSPVTLVSSVTV</sequence>
<accession>A0A655JCV9</accession>
<organism evidence="2 3">
    <name type="scientific">Mycobacterium tuberculosis</name>
    <dbReference type="NCBI Taxonomy" id="1773"/>
    <lineage>
        <taxon>Bacteria</taxon>
        <taxon>Bacillati</taxon>
        <taxon>Actinomycetota</taxon>
        <taxon>Actinomycetes</taxon>
        <taxon>Mycobacteriales</taxon>
        <taxon>Mycobacteriaceae</taxon>
        <taxon>Mycobacterium</taxon>
        <taxon>Mycobacterium tuberculosis complex</taxon>
    </lineage>
</organism>
<reference evidence="2 3" key="1">
    <citation type="submission" date="2015-03" db="EMBL/GenBank/DDBJ databases">
        <authorList>
            <consortium name="Pathogen Informatics"/>
        </authorList>
    </citation>
    <scope>NUCLEOTIDE SEQUENCE [LARGE SCALE GENOMIC DNA]</scope>
    <source>
        <strain evidence="2 3">P00601463</strain>
    </source>
</reference>
<dbReference type="EMBL" id="CHKL01000412">
    <property type="protein sequence ID" value="COW73056.1"/>
    <property type="molecule type" value="Genomic_DNA"/>
</dbReference>